<dbReference type="PANTHER" id="PTHR32194:SF0">
    <property type="entry name" value="ATP-DEPENDENT PROTEASE SUBUNIT HSLV"/>
    <property type="match status" value="1"/>
</dbReference>
<organism evidence="9 10">
    <name type="scientific">Cryptosporidium parvum (strain Iowa II)</name>
    <dbReference type="NCBI Taxonomy" id="353152"/>
    <lineage>
        <taxon>Eukaryota</taxon>
        <taxon>Sar</taxon>
        <taxon>Alveolata</taxon>
        <taxon>Apicomplexa</taxon>
        <taxon>Conoidasida</taxon>
        <taxon>Coccidia</taxon>
        <taxon>Eucoccidiorida</taxon>
        <taxon>Eimeriorina</taxon>
        <taxon>Cryptosporidiidae</taxon>
        <taxon>Cryptosporidium</taxon>
    </lineage>
</organism>
<feature type="non-terminal residue" evidence="9">
    <location>
        <position position="1"/>
    </location>
</feature>
<reference evidence="9 10" key="1">
    <citation type="journal article" date="2004" name="Science">
        <title>Complete genome sequence of the apicomplexan, Cryptosporidium parvum.</title>
        <authorList>
            <person name="Abrahamsen M.S."/>
            <person name="Templeton T.J."/>
            <person name="Enomoto S."/>
            <person name="Abrahante J.E."/>
            <person name="Zhu G."/>
            <person name="Lancto C.A."/>
            <person name="Deng M."/>
            <person name="Liu C."/>
            <person name="Widmer G."/>
            <person name="Tzipori S."/>
            <person name="Buck G.A."/>
            <person name="Xu P."/>
            <person name="Bankier A.T."/>
            <person name="Dear P.H."/>
            <person name="Konfortov B.A."/>
            <person name="Spriggs H.F."/>
            <person name="Iyer L."/>
            <person name="Anantharaman V."/>
            <person name="Aravind L."/>
            <person name="Kapur V."/>
        </authorList>
    </citation>
    <scope>NUCLEOTIDE SEQUENCE [LARGE SCALE GENOMIC DNA]</scope>
    <source>
        <strain evidence="10">Iowa II</strain>
    </source>
</reference>
<evidence type="ECO:0000256" key="6">
    <source>
        <dbReference type="ARBA" id="ARBA00022942"/>
    </source>
</evidence>
<dbReference type="PROSITE" id="PS00854">
    <property type="entry name" value="PROTEASOME_BETA_1"/>
    <property type="match status" value="1"/>
</dbReference>
<dbReference type="KEGG" id="cpv:cgd2_860"/>
<dbReference type="EMBL" id="AAEE01000005">
    <property type="protein sequence ID" value="EAK88925.1"/>
    <property type="molecule type" value="Genomic_DNA"/>
</dbReference>
<dbReference type="CDD" id="cd03762">
    <property type="entry name" value="proteasome_beta_type_6"/>
    <property type="match status" value="1"/>
</dbReference>
<dbReference type="InterPro" id="IPR029055">
    <property type="entry name" value="Ntn_hydrolases_N"/>
</dbReference>
<comment type="subunit">
    <text evidence="8">Component of the proteasome complex.</text>
</comment>
<dbReference type="MEROPS" id="T01.010"/>
<dbReference type="OMA" id="TFIYGYC"/>
<dbReference type="InterPro" id="IPR000243">
    <property type="entry name" value="Pept_T1A_subB"/>
</dbReference>
<dbReference type="InterPro" id="IPR001353">
    <property type="entry name" value="Proteasome_sua/b"/>
</dbReference>
<keyword evidence="8" id="KW-0539">Nucleus</keyword>
<keyword evidence="10" id="KW-1185">Reference proteome</keyword>
<sequence>NIFSHNLFCEPLWRNFELVCLINEFKISKKARTKDQKIMELDFLNGEIETGTTIVALKYKDGLVLAADGRTSTGPIIAFRAARKITQITDKVFMCRSGSAADTQIISRYVRRIVQDHELETGEDTKVKSVASVARLISYQNKEHLLADMIIAGMDPNGEFKVFRIPLGGTLIEGSYAISGSGSGYIYSMLDSKYHSEMDLDECKSFARDLVSHAMFRDSSSGGIIRIIVINKSGVEEFVVPGEDVPNL</sequence>
<evidence type="ECO:0000256" key="7">
    <source>
        <dbReference type="PIRSR" id="PIRSR600243-1"/>
    </source>
</evidence>
<evidence type="ECO:0000313" key="10">
    <source>
        <dbReference type="Proteomes" id="UP000006726"/>
    </source>
</evidence>
<dbReference type="GO" id="GO:0005634">
    <property type="term" value="C:nucleus"/>
    <property type="evidence" value="ECO:0007669"/>
    <property type="project" value="UniProtKB-SubCell"/>
</dbReference>
<dbReference type="PRINTS" id="PR00141">
    <property type="entry name" value="PROTEASOME"/>
</dbReference>
<dbReference type="InterPro" id="IPR023333">
    <property type="entry name" value="Proteasome_suB-type"/>
</dbReference>
<evidence type="ECO:0000256" key="1">
    <source>
        <dbReference type="ARBA" id="ARBA00001198"/>
    </source>
</evidence>
<feature type="active site" description="Nucleophile" evidence="7">
    <location>
        <position position="52"/>
    </location>
</feature>
<evidence type="ECO:0000256" key="3">
    <source>
        <dbReference type="ARBA" id="ARBA00022670"/>
    </source>
</evidence>
<keyword evidence="4" id="KW-0888">Threonine protease</keyword>
<dbReference type="GeneID" id="3373651"/>
<dbReference type="RefSeq" id="XP_626319.1">
    <property type="nucleotide sequence ID" value="XM_626319.1"/>
</dbReference>
<dbReference type="PANTHER" id="PTHR32194">
    <property type="entry name" value="METALLOPROTEASE TLDD"/>
    <property type="match status" value="1"/>
</dbReference>
<evidence type="ECO:0000313" key="9">
    <source>
        <dbReference type="EMBL" id="EAK88925.1"/>
    </source>
</evidence>
<dbReference type="GO" id="GO:0019774">
    <property type="term" value="C:proteasome core complex, beta-subunit complex"/>
    <property type="evidence" value="ECO:0007669"/>
    <property type="project" value="UniProtKB-ARBA"/>
</dbReference>
<dbReference type="PROSITE" id="PS51476">
    <property type="entry name" value="PROTEASOME_BETA_2"/>
    <property type="match status" value="1"/>
</dbReference>
<dbReference type="Gene3D" id="3.60.20.10">
    <property type="entry name" value="Glutamine Phosphoribosylpyrophosphate, subunit 1, domain 1"/>
    <property type="match status" value="1"/>
</dbReference>
<dbReference type="Proteomes" id="UP000006726">
    <property type="component" value="Chromosome 2"/>
</dbReference>
<comment type="catalytic activity">
    <reaction evidence="1">
        <text>Cleavage of peptide bonds with very broad specificity.</text>
        <dbReference type="EC" id="3.4.25.1"/>
    </reaction>
</comment>
<evidence type="ECO:0000256" key="2">
    <source>
        <dbReference type="ARBA" id="ARBA00022490"/>
    </source>
</evidence>
<dbReference type="InterPro" id="IPR016050">
    <property type="entry name" value="Proteasome_bsu_CS"/>
</dbReference>
<accession>Q5CU00</accession>
<dbReference type="AlphaFoldDB" id="Q5CU00"/>
<proteinExistence type="inferred from homology"/>
<comment type="function">
    <text evidence="8">Component of the proteasome, a multicatalytic proteinase complex which is characterized by its ability to cleave peptides with Arg, Phe, Tyr, Leu, and Glu adjacent to the leaving group at neutral or slightly basic pH. The proteasome has an ATP-dependent proteolytic activity.</text>
</comment>
<dbReference type="InParanoid" id="Q5CU00"/>
<dbReference type="GO" id="GO:0004298">
    <property type="term" value="F:threonine-type endopeptidase activity"/>
    <property type="evidence" value="ECO:0007669"/>
    <property type="project" value="UniProtKB-KW"/>
</dbReference>
<comment type="similarity">
    <text evidence="8">Belongs to the peptidase T1B family.</text>
</comment>
<dbReference type="Pfam" id="PF00227">
    <property type="entry name" value="Proteasome"/>
    <property type="match status" value="1"/>
</dbReference>
<keyword evidence="2 8" id="KW-0963">Cytoplasm</keyword>
<evidence type="ECO:0000256" key="8">
    <source>
        <dbReference type="RuleBase" id="RU004203"/>
    </source>
</evidence>
<dbReference type="OrthoDB" id="7854943at2759"/>
<keyword evidence="5 9" id="KW-0378">Hydrolase</keyword>
<dbReference type="SUPFAM" id="SSF56235">
    <property type="entry name" value="N-terminal nucleophile aminohydrolases (Ntn hydrolases)"/>
    <property type="match status" value="1"/>
</dbReference>
<comment type="subcellular location">
    <subcellularLocation>
        <location evidence="8">Cytoplasm</location>
    </subcellularLocation>
    <subcellularLocation>
        <location evidence="8">Nucleus</location>
    </subcellularLocation>
</comment>
<keyword evidence="3" id="KW-0645">Protease</keyword>
<name>Q5CU00_CRYPI</name>
<comment type="caution">
    <text evidence="9">The sequence shown here is derived from an EMBL/GenBank/DDBJ whole genome shotgun (WGS) entry which is preliminary data.</text>
</comment>
<keyword evidence="6 8" id="KW-0647">Proteasome</keyword>
<evidence type="ECO:0000256" key="4">
    <source>
        <dbReference type="ARBA" id="ARBA00022698"/>
    </source>
</evidence>
<dbReference type="GO" id="GO:0005737">
    <property type="term" value="C:cytoplasm"/>
    <property type="evidence" value="ECO:0007669"/>
    <property type="project" value="UniProtKB-SubCell"/>
</dbReference>
<gene>
    <name evidence="9" type="ORF">cgd2_860</name>
</gene>
<protein>
    <recommendedName>
        <fullName evidence="8">Proteasome subunit beta</fullName>
    </recommendedName>
</protein>
<dbReference type="STRING" id="353152.Q5CU00"/>
<evidence type="ECO:0000256" key="5">
    <source>
        <dbReference type="ARBA" id="ARBA00022801"/>
    </source>
</evidence>
<dbReference type="GO" id="GO:0051603">
    <property type="term" value="P:proteolysis involved in protein catabolic process"/>
    <property type="evidence" value="ECO:0007669"/>
    <property type="project" value="InterPro"/>
</dbReference>